<keyword evidence="9" id="KW-1185">Reference proteome</keyword>
<dbReference type="Pfam" id="PF13442">
    <property type="entry name" value="Cytochrome_CBB3"/>
    <property type="match status" value="1"/>
</dbReference>
<reference evidence="7 10" key="2">
    <citation type="submission" date="2017-03" db="EMBL/GenBank/DDBJ databases">
        <title>Rapid Whole Genome Sequencing of Comamonas kerstersii Causing Continuous ambulatory Peritoneal Dialysis-Associated Peritonitis.</title>
        <authorList>
            <person name="Zheng B."/>
        </authorList>
    </citation>
    <scope>NUCLEOTIDE SEQUENCE [LARGE SCALE GENOMIC DNA]</scope>
    <source>
        <strain evidence="7 10">8943</strain>
    </source>
</reference>
<dbReference type="KEGG" id="cke:B5M06_10290"/>
<accession>A0A1V3TJ71</accession>
<evidence type="ECO:0000256" key="2">
    <source>
        <dbReference type="ARBA" id="ARBA00022723"/>
    </source>
</evidence>
<evidence type="ECO:0000256" key="3">
    <source>
        <dbReference type="ARBA" id="ARBA00023004"/>
    </source>
</evidence>
<evidence type="ECO:0000259" key="6">
    <source>
        <dbReference type="PROSITE" id="PS51007"/>
    </source>
</evidence>
<dbReference type="PROSITE" id="PS51007">
    <property type="entry name" value="CYTC"/>
    <property type="match status" value="1"/>
</dbReference>
<dbReference type="GO" id="GO:0009055">
    <property type="term" value="F:electron transfer activity"/>
    <property type="evidence" value="ECO:0007669"/>
    <property type="project" value="InterPro"/>
</dbReference>
<accession>A0A0W7Z182</accession>
<dbReference type="SUPFAM" id="SSF46626">
    <property type="entry name" value="Cytochrome c"/>
    <property type="match status" value="1"/>
</dbReference>
<feature type="chain" id="PRO_5035111728" evidence="5">
    <location>
        <begin position="23"/>
        <end position="107"/>
    </location>
</feature>
<keyword evidence="5" id="KW-0732">Signal</keyword>
<dbReference type="RefSeq" id="WP_054066512.1">
    <property type="nucleotide sequence ID" value="NZ_CATYED010000027.1"/>
</dbReference>
<evidence type="ECO:0000256" key="1">
    <source>
        <dbReference type="ARBA" id="ARBA00022617"/>
    </source>
</evidence>
<keyword evidence="3 4" id="KW-0408">Iron</keyword>
<protein>
    <submittedName>
        <fullName evidence="8">p-cresol methylhydroxylase</fullName>
    </submittedName>
</protein>
<keyword evidence="1 4" id="KW-0349">Heme</keyword>
<evidence type="ECO:0000256" key="4">
    <source>
        <dbReference type="PROSITE-ProRule" id="PRU00433"/>
    </source>
</evidence>
<proteinExistence type="predicted"/>
<gene>
    <name evidence="8" type="ORF">AS359_08865</name>
    <name evidence="7" type="ORF">B5M06_10290</name>
</gene>
<name>A0A0W7Z182_9BURK</name>
<evidence type="ECO:0000313" key="7">
    <source>
        <dbReference type="EMBL" id="AQZ98580.1"/>
    </source>
</evidence>
<sequence length="107" mass="11665">MKFRIHLAAVTLLSGLTAPAFAADPQNITSGHRYYEKICAKCHEAGVGPNLKGRGLPPEYFAAIARNGFNAMPAFRVTDIDDATLQSLGEYLSQTKLPFTEDPAKLR</sequence>
<feature type="signal peptide" evidence="5">
    <location>
        <begin position="1"/>
        <end position="22"/>
    </location>
</feature>
<dbReference type="OrthoDB" id="9757546at2"/>
<dbReference type="AlphaFoldDB" id="A0A0W7Z182"/>
<dbReference type="EMBL" id="CP020121">
    <property type="protein sequence ID" value="AQZ98580.1"/>
    <property type="molecule type" value="Genomic_DNA"/>
</dbReference>
<evidence type="ECO:0000313" key="9">
    <source>
        <dbReference type="Proteomes" id="UP000053300"/>
    </source>
</evidence>
<evidence type="ECO:0000313" key="8">
    <source>
        <dbReference type="EMBL" id="KUF40939.1"/>
    </source>
</evidence>
<dbReference type="InterPro" id="IPR036909">
    <property type="entry name" value="Cyt_c-like_dom_sf"/>
</dbReference>
<dbReference type="STRING" id="225992.B5M06_10290"/>
<organism evidence="8 9">
    <name type="scientific">Comamonas kerstersii</name>
    <dbReference type="NCBI Taxonomy" id="225992"/>
    <lineage>
        <taxon>Bacteria</taxon>
        <taxon>Pseudomonadati</taxon>
        <taxon>Pseudomonadota</taxon>
        <taxon>Betaproteobacteria</taxon>
        <taxon>Burkholderiales</taxon>
        <taxon>Comamonadaceae</taxon>
        <taxon>Comamonas</taxon>
    </lineage>
</organism>
<accession>A0A1V0BFA6</accession>
<dbReference type="Proteomes" id="UP000242792">
    <property type="component" value="Chromosome"/>
</dbReference>
<dbReference type="Proteomes" id="UP000053300">
    <property type="component" value="Unassembled WGS sequence"/>
</dbReference>
<evidence type="ECO:0000256" key="5">
    <source>
        <dbReference type="SAM" id="SignalP"/>
    </source>
</evidence>
<dbReference type="Gene3D" id="1.10.760.10">
    <property type="entry name" value="Cytochrome c-like domain"/>
    <property type="match status" value="1"/>
</dbReference>
<dbReference type="EMBL" id="LPXH01000025">
    <property type="protein sequence ID" value="KUF40939.1"/>
    <property type="molecule type" value="Genomic_DNA"/>
</dbReference>
<evidence type="ECO:0000313" key="10">
    <source>
        <dbReference type="Proteomes" id="UP000242792"/>
    </source>
</evidence>
<feature type="domain" description="Cytochrome c" evidence="6">
    <location>
        <begin position="26"/>
        <end position="96"/>
    </location>
</feature>
<keyword evidence="2 4" id="KW-0479">Metal-binding</keyword>
<dbReference type="GO" id="GO:0020037">
    <property type="term" value="F:heme binding"/>
    <property type="evidence" value="ECO:0007669"/>
    <property type="project" value="InterPro"/>
</dbReference>
<dbReference type="GO" id="GO:0046872">
    <property type="term" value="F:metal ion binding"/>
    <property type="evidence" value="ECO:0007669"/>
    <property type="project" value="UniProtKB-KW"/>
</dbReference>
<dbReference type="InterPro" id="IPR009056">
    <property type="entry name" value="Cyt_c-like_dom"/>
</dbReference>
<dbReference type="GeneID" id="83039710"/>
<reference evidence="8 9" key="1">
    <citation type="submission" date="2015-12" db="EMBL/GenBank/DDBJ databases">
        <title>Complete genome sequence of a multi-drug resistant strain Acidovorax sp. 12322-1.</title>
        <authorList>
            <person name="Ming D."/>
            <person name="Wang M."/>
            <person name="Hu S."/>
            <person name="Zhou Y."/>
            <person name="Jiang T."/>
        </authorList>
    </citation>
    <scope>NUCLEOTIDE SEQUENCE [LARGE SCALE GENOMIC DNA]</scope>
    <source>
        <strain evidence="8 9">12322-1</strain>
    </source>
</reference>